<dbReference type="SMART" id="SM00710">
    <property type="entry name" value="PbH1"/>
    <property type="match status" value="6"/>
</dbReference>
<protein>
    <submittedName>
        <fullName evidence="2">Right handed beta helix region</fullName>
    </submittedName>
</protein>
<organism evidence="2 3">
    <name type="scientific">Micromonospora phaseoli</name>
    <dbReference type="NCBI Taxonomy" id="1144548"/>
    <lineage>
        <taxon>Bacteria</taxon>
        <taxon>Bacillati</taxon>
        <taxon>Actinomycetota</taxon>
        <taxon>Actinomycetes</taxon>
        <taxon>Micromonosporales</taxon>
        <taxon>Micromonosporaceae</taxon>
        <taxon>Micromonospora</taxon>
    </lineage>
</organism>
<feature type="chain" id="PRO_5038792447" evidence="1">
    <location>
        <begin position="21"/>
        <end position="601"/>
    </location>
</feature>
<keyword evidence="1" id="KW-0732">Signal</keyword>
<evidence type="ECO:0000313" key="2">
    <source>
        <dbReference type="EMBL" id="SEJ84323.1"/>
    </source>
</evidence>
<sequence length="601" mass="58488">MKRMLTVVLTALASTLVVSAAAVPASALVLPPFVVVTAADAGAGSLRDAIVQANANPGPDTIEFNIQGGGVQVITLASNLPSITDAVKIRGYTQPGAAQAGPGTPAALRIVLNASNVAFGIDLRADHSLIAGLVIRSAAGPVAGAPCANDGLCVAGANNVIRGNHIGVGYAGMNPLGNNGGGIEVEGDGNTIGGPAPEDRNVISANLDNGIDISGTANLVQGNLIGTDAAGAAPLGNDTGVEITGDGNTVVANVISGNVFDGVKVDNLASTNVIEGNLIGTDVTGLAPIGNGGDGVNIDSGGDNRVGGFTTGAGNVISANGGDGVRLDSNGHRVEGNLIGLGVDGATPLGNAGHGVLVHGDAHVIGGLTKESRNVISANGGAGVFLETNADEIQVLGNAIGTDATLTANRGNGASGVLANGSGNTIGSTVPNAAPNVIAYNNGDGVTVQVPLGSSSNALARNAIYANTGLGIDLNPNGVTANDAMDADAGANGLQNYPIVNSATTVAGVTTVNWRLNSLASSQFRVEFFASGACDGSGHGEGRIFLGEAVVTTTAAGNISGNTPTAVPAAVGQLVVATATLLTGAAALDATSEFSACVAVV</sequence>
<dbReference type="RefSeq" id="WP_139217985.1">
    <property type="nucleotide sequence ID" value="NZ_BOPI01000004.1"/>
</dbReference>
<feature type="signal peptide" evidence="1">
    <location>
        <begin position="1"/>
        <end position="20"/>
    </location>
</feature>
<proteinExistence type="predicted"/>
<dbReference type="Gene3D" id="2.160.20.10">
    <property type="entry name" value="Single-stranded right-handed beta-helix, Pectin lyase-like"/>
    <property type="match status" value="1"/>
</dbReference>
<name>A0A1H7C371_9ACTN</name>
<reference evidence="3" key="1">
    <citation type="submission" date="2016-10" db="EMBL/GenBank/DDBJ databases">
        <authorList>
            <person name="Varghese N."/>
            <person name="Submissions S."/>
        </authorList>
    </citation>
    <scope>NUCLEOTIDE SEQUENCE [LARGE SCALE GENOMIC DNA]</scope>
    <source>
        <strain evidence="3">CGMCC 4.7038</strain>
    </source>
</reference>
<dbReference type="EMBL" id="FNYV01000008">
    <property type="protein sequence ID" value="SEJ84323.1"/>
    <property type="molecule type" value="Genomic_DNA"/>
</dbReference>
<dbReference type="OrthoDB" id="264773at2"/>
<accession>A0A1H7C371</accession>
<dbReference type="InterPro" id="IPR012334">
    <property type="entry name" value="Pectin_lyas_fold"/>
</dbReference>
<dbReference type="InterPro" id="IPR006626">
    <property type="entry name" value="PbH1"/>
</dbReference>
<evidence type="ECO:0000313" key="3">
    <source>
        <dbReference type="Proteomes" id="UP000198707"/>
    </source>
</evidence>
<dbReference type="AlphaFoldDB" id="A0A1H7C371"/>
<dbReference type="Proteomes" id="UP000198707">
    <property type="component" value="Unassembled WGS sequence"/>
</dbReference>
<gene>
    <name evidence="2" type="ORF">SAMN05443287_108240</name>
</gene>
<keyword evidence="3" id="KW-1185">Reference proteome</keyword>
<evidence type="ECO:0000256" key="1">
    <source>
        <dbReference type="SAM" id="SignalP"/>
    </source>
</evidence>
<dbReference type="STRING" id="1144548.SAMN05443287_108240"/>